<comment type="caution">
    <text evidence="1">The sequence shown here is derived from an EMBL/GenBank/DDBJ whole genome shotgun (WGS) entry which is preliminary data.</text>
</comment>
<reference evidence="1 2" key="1">
    <citation type="journal article" date="2014" name="PLoS Genet.">
        <title>Hidden diversity in honey bee gut symbionts detected by single-cell genomics.</title>
        <authorList>
            <person name="Engel P."/>
            <person name="Stepanauskas R."/>
            <person name="Moran N."/>
        </authorList>
    </citation>
    <scope>NUCLEOTIDE SEQUENCE [LARGE SCALE GENOMIC DNA]</scope>
    <source>
        <strain evidence="1 2">SCGC AB-598-J21</strain>
    </source>
</reference>
<gene>
    <name evidence="1" type="ORF">SASC598J21_023560</name>
</gene>
<dbReference type="AlphaFoldDB" id="A0A074VBU2"/>
<sequence>MFFEAILRQKISIFNIYGNKYDYRAHIIYC</sequence>
<protein>
    <submittedName>
        <fullName evidence="1">Uncharacterized protein</fullName>
    </submittedName>
</protein>
<evidence type="ECO:0000313" key="2">
    <source>
        <dbReference type="Proteomes" id="UP000027644"/>
    </source>
</evidence>
<accession>A0A074VBU2</accession>
<name>A0A074VBU2_9NEIS</name>
<organism evidence="1 2">
    <name type="scientific">Snodgrassella alvi SCGC AB-598-J21</name>
    <dbReference type="NCBI Taxonomy" id="1385367"/>
    <lineage>
        <taxon>Bacteria</taxon>
        <taxon>Pseudomonadati</taxon>
        <taxon>Pseudomonadota</taxon>
        <taxon>Betaproteobacteria</taxon>
        <taxon>Neisseriales</taxon>
        <taxon>Neisseriaceae</taxon>
        <taxon>Snodgrassella</taxon>
    </lineage>
</organism>
<dbReference type="EMBL" id="AVQL01000456">
    <property type="protein sequence ID" value="KEP99919.1"/>
    <property type="molecule type" value="Genomic_DNA"/>
</dbReference>
<evidence type="ECO:0000313" key="1">
    <source>
        <dbReference type="EMBL" id="KEP99919.1"/>
    </source>
</evidence>
<dbReference type="Proteomes" id="UP000027644">
    <property type="component" value="Unassembled WGS sequence"/>
</dbReference>
<proteinExistence type="predicted"/>